<dbReference type="SUPFAM" id="SSF48452">
    <property type="entry name" value="TPR-like"/>
    <property type="match status" value="2"/>
</dbReference>
<dbReference type="EMBL" id="BAABHF010000019">
    <property type="protein sequence ID" value="GAA4494128.1"/>
    <property type="molecule type" value="Genomic_DNA"/>
</dbReference>
<gene>
    <name evidence="2" type="ORF">GCM10023191_032790</name>
</gene>
<name>A0ABP8PY13_9ACTN</name>
<dbReference type="InterPro" id="IPR019734">
    <property type="entry name" value="TPR_rpt"/>
</dbReference>
<feature type="region of interest" description="Disordered" evidence="1">
    <location>
        <begin position="904"/>
        <end position="932"/>
    </location>
</feature>
<keyword evidence="3" id="KW-1185">Reference proteome</keyword>
<comment type="caution">
    <text evidence="2">The sequence shown here is derived from an EMBL/GenBank/DDBJ whole genome shotgun (WGS) entry which is preliminary data.</text>
</comment>
<dbReference type="InterPro" id="IPR011990">
    <property type="entry name" value="TPR-like_helical_dom_sf"/>
</dbReference>
<dbReference type="Proteomes" id="UP001500503">
    <property type="component" value="Unassembled WGS sequence"/>
</dbReference>
<dbReference type="PANTHER" id="PTHR19959">
    <property type="entry name" value="KINESIN LIGHT CHAIN"/>
    <property type="match status" value="1"/>
</dbReference>
<reference evidence="3" key="1">
    <citation type="journal article" date="2019" name="Int. J. Syst. Evol. Microbiol.">
        <title>The Global Catalogue of Microorganisms (GCM) 10K type strain sequencing project: providing services to taxonomists for standard genome sequencing and annotation.</title>
        <authorList>
            <consortium name="The Broad Institute Genomics Platform"/>
            <consortium name="The Broad Institute Genome Sequencing Center for Infectious Disease"/>
            <person name="Wu L."/>
            <person name="Ma J."/>
        </authorList>
    </citation>
    <scope>NUCLEOTIDE SEQUENCE [LARGE SCALE GENOMIC DNA]</scope>
    <source>
        <strain evidence="3">JCM 17933</strain>
    </source>
</reference>
<organism evidence="2 3">
    <name type="scientific">Actinoallomurus oryzae</name>
    <dbReference type="NCBI Taxonomy" id="502180"/>
    <lineage>
        <taxon>Bacteria</taxon>
        <taxon>Bacillati</taxon>
        <taxon>Actinomycetota</taxon>
        <taxon>Actinomycetes</taxon>
        <taxon>Streptosporangiales</taxon>
        <taxon>Thermomonosporaceae</taxon>
        <taxon>Actinoallomurus</taxon>
    </lineage>
</organism>
<dbReference type="SUPFAM" id="SSF52540">
    <property type="entry name" value="P-loop containing nucleoside triphosphate hydrolases"/>
    <property type="match status" value="1"/>
</dbReference>
<accession>A0ABP8PY13</accession>
<protein>
    <recommendedName>
        <fullName evidence="4">Tetratricopeptide repeat protein</fullName>
    </recommendedName>
</protein>
<evidence type="ECO:0000256" key="1">
    <source>
        <dbReference type="SAM" id="MobiDB-lite"/>
    </source>
</evidence>
<sequence>MTATATDRAIVYQAAGDLRVEPAAYRLEPVRTPPVPSLEEARRRPSRLLAARLRVVDFTGRAEQLQRLTDWRDRPDQASVRLVSGAGGQGKTRLADQFARLSMEAGWRVRVARPARSTSRRRESPPPAGEDGDGLLVLVDYAERWAVDDLTGMIDELAGRERVRILLLARASGLWWSGLSHRLERDLDITAEAMPLPPLAASPDERLAAFDRARDRFAEAMGVPADAVGRPAGITTDPAYGVALTAHMAALAAVDAYRHAESAPDDPARLSEYLLNHELDYWQDLHAHAGGLPTVDAQAMGRTVFVASLTGPLVHPAGIEVAERAGLAREPAVLQRALDAHTRCFPPRDQATVLEPLYPDRLAEDFIALLTPGHTDGFTADAWAATAPEALLTAGEDEGDTTPPYARQAITVLIETAARWEHVARTQLSPLLRRRPRLALAAGGAALVTLAGLPHLDPAVLEAIEPHLPAHHVDLDVGSLACVEALTGHRLAAAKDPGERAKLHCELGLREGNAGLGERARASFDRAVELFRSLPASRAAETRVDHAWALLNQGIALAHEGRHTDAYAPLWEAVSLFHHAVGDDPPAAGEGLATGMDALEITMSHTGRHREALDLAYLVVQARETQPDKDAGAEAGLGRAYLNLGNRLAQQGSDRQARVATHSGLKIFQRLAADDPAAFTPDLARALVNRSQDLSRAKDRAGALQAAEEAARLYRAMAETNPAAFGLDLATSLANLGTLHGASRRYRQAVERTAEALAAIGEPPAPASAAHRATRARIVAKLAYWHAHLGDVENAVLHLREAVTLSRTLTPRDSLADRGGVARALMPTAFMLAVLGRPDEALRGMEAAAELYRHLVAADEAFEEEATMATRALTIGRSMDPDAYGAMMAGLRPELERVTGAIGSRMEAPVMPSSPRMRRVQPRRLSRRRRRT</sequence>
<dbReference type="Gene3D" id="3.40.50.300">
    <property type="entry name" value="P-loop containing nucleotide triphosphate hydrolases"/>
    <property type="match status" value="1"/>
</dbReference>
<evidence type="ECO:0000313" key="3">
    <source>
        <dbReference type="Proteomes" id="UP001500503"/>
    </source>
</evidence>
<dbReference type="SMART" id="SM00028">
    <property type="entry name" value="TPR"/>
    <property type="match status" value="6"/>
</dbReference>
<feature type="region of interest" description="Disordered" evidence="1">
    <location>
        <begin position="114"/>
        <end position="133"/>
    </location>
</feature>
<dbReference type="Gene3D" id="1.25.40.10">
    <property type="entry name" value="Tetratricopeptide repeat domain"/>
    <property type="match status" value="3"/>
</dbReference>
<dbReference type="InterPro" id="IPR027417">
    <property type="entry name" value="P-loop_NTPase"/>
</dbReference>
<proteinExistence type="predicted"/>
<feature type="compositionally biased region" description="Basic residues" evidence="1">
    <location>
        <begin position="916"/>
        <end position="932"/>
    </location>
</feature>
<dbReference type="PANTHER" id="PTHR19959:SF119">
    <property type="entry name" value="FUNGAL LIPASE-LIKE DOMAIN-CONTAINING PROTEIN"/>
    <property type="match status" value="1"/>
</dbReference>
<evidence type="ECO:0008006" key="4">
    <source>
        <dbReference type="Google" id="ProtNLM"/>
    </source>
</evidence>
<evidence type="ECO:0000313" key="2">
    <source>
        <dbReference type="EMBL" id="GAA4494128.1"/>
    </source>
</evidence>